<gene>
    <name evidence="1" type="ORF">HA052_04315</name>
</gene>
<accession>A0ABX0KY25</accession>
<proteinExistence type="predicted"/>
<keyword evidence="2" id="KW-1185">Reference proteome</keyword>
<evidence type="ECO:0000313" key="2">
    <source>
        <dbReference type="Proteomes" id="UP001515641"/>
    </source>
</evidence>
<name>A0ABX0KY25_9NEIS</name>
<sequence>MSQNTRVPFDDPGNVSPMLPDGFTYEKYSDEDIVLGLERLVNEFGAENVWMVVADKLVHSGILSGTTPTDLAARVQALVEIVKSHNADQQT</sequence>
<dbReference type="Proteomes" id="UP001515641">
    <property type="component" value="Unassembled WGS sequence"/>
</dbReference>
<dbReference type="RefSeq" id="WP_166450931.1">
    <property type="nucleotide sequence ID" value="NZ_JAAOMA010000004.1"/>
</dbReference>
<reference evidence="1 2" key="1">
    <citation type="submission" date="2020-03" db="EMBL/GenBank/DDBJ databases">
        <title>Draft genome sequence of environmentally isolated cultures.</title>
        <authorList>
            <person name="Wilson H.S."/>
            <person name="De Leon M.E."/>
        </authorList>
    </citation>
    <scope>NUCLEOTIDE SEQUENCE [LARGE SCALE GENOMIC DNA]</scope>
    <source>
        <strain evidence="1 2">HSC-31F16</strain>
    </source>
</reference>
<comment type="caution">
    <text evidence="1">The sequence shown here is derived from an EMBL/GenBank/DDBJ whole genome shotgun (WGS) entry which is preliminary data.</text>
</comment>
<evidence type="ECO:0000313" key="1">
    <source>
        <dbReference type="EMBL" id="NHR04414.1"/>
    </source>
</evidence>
<dbReference type="EMBL" id="JAAOMA010000004">
    <property type="protein sequence ID" value="NHR04414.1"/>
    <property type="molecule type" value="Genomic_DNA"/>
</dbReference>
<organism evidence="1 2">
    <name type="scientific">Chromobacterium fluminis</name>
    <dbReference type="NCBI Taxonomy" id="3044269"/>
    <lineage>
        <taxon>Bacteria</taxon>
        <taxon>Pseudomonadati</taxon>
        <taxon>Pseudomonadota</taxon>
        <taxon>Betaproteobacteria</taxon>
        <taxon>Neisseriales</taxon>
        <taxon>Chromobacteriaceae</taxon>
        <taxon>Chromobacterium</taxon>
    </lineage>
</organism>
<protein>
    <submittedName>
        <fullName evidence="1">Uncharacterized protein</fullName>
    </submittedName>
</protein>